<sequence length="207" mass="23611">MKKSIAINIAKIGQNLNITFGRPPSNNLNSIHFNDILTEWTQEFLKSTSLTTLEEQCANIKAQLKISKEHNMYRVEGEIEFSPLLECVRSLTLFREKITTQVNAFFVQDTSSAYKNSNISRYLNNSEPNDEVELSESDLETYSFSNNFIELDEFIIDSLYLALPELPLCREDCKGLCPSCGTELNEVQIEGQLIRPNHAQKCTYSSH</sequence>
<evidence type="ECO:0000313" key="2">
    <source>
        <dbReference type="Proteomes" id="UP000291236"/>
    </source>
</evidence>
<protein>
    <recommendedName>
        <fullName evidence="3">DUF177 domain-containing protein</fullName>
    </recommendedName>
</protein>
<dbReference type="KEGG" id="sbf:JCM31447_16450"/>
<keyword evidence="2" id="KW-1185">Reference proteome</keyword>
<dbReference type="EMBL" id="AP019368">
    <property type="protein sequence ID" value="BBH53202.1"/>
    <property type="molecule type" value="Genomic_DNA"/>
</dbReference>
<dbReference type="Proteomes" id="UP000291236">
    <property type="component" value="Chromosome"/>
</dbReference>
<evidence type="ECO:0008006" key="3">
    <source>
        <dbReference type="Google" id="ProtNLM"/>
    </source>
</evidence>
<proteinExistence type="predicted"/>
<accession>A0A4P2VW76</accession>
<name>A0A4P2VW76_FLUSA</name>
<dbReference type="RefSeq" id="WP_130608580.1">
    <property type="nucleotide sequence ID" value="NZ_AP019368.1"/>
</dbReference>
<organism evidence="1 2">
    <name type="scientific">Fluviispira sanaruensis</name>
    <dbReference type="NCBI Taxonomy" id="2493639"/>
    <lineage>
        <taxon>Bacteria</taxon>
        <taxon>Pseudomonadati</taxon>
        <taxon>Bdellovibrionota</taxon>
        <taxon>Oligoflexia</taxon>
        <taxon>Silvanigrellales</taxon>
        <taxon>Silvanigrellaceae</taxon>
        <taxon>Fluviispira</taxon>
    </lineage>
</organism>
<evidence type="ECO:0000313" key="1">
    <source>
        <dbReference type="EMBL" id="BBH53202.1"/>
    </source>
</evidence>
<reference evidence="1 2" key="1">
    <citation type="submission" date="2018-12" db="EMBL/GenBank/DDBJ databases">
        <title>Rubrispira sanarue gen. nov., sp., nov., a member of the order Silvanigrellales, isolated from a brackish lake in Hamamatsu Japan.</title>
        <authorList>
            <person name="Maejima Y."/>
            <person name="Iino T."/>
            <person name="Muraguchi Y."/>
            <person name="Fukuda K."/>
            <person name="Nojiri H."/>
            <person name="Ohkuma M."/>
            <person name="Moriuchi R."/>
            <person name="Dohra H."/>
            <person name="Kimbara K."/>
            <person name="Shintani M."/>
        </authorList>
    </citation>
    <scope>NUCLEOTIDE SEQUENCE [LARGE SCALE GENOMIC DNA]</scope>
    <source>
        <strain evidence="1 2">RF1110005</strain>
    </source>
</reference>
<dbReference type="Pfam" id="PF02620">
    <property type="entry name" value="YceD"/>
    <property type="match status" value="1"/>
</dbReference>
<dbReference type="OrthoDB" id="9790372at2"/>
<gene>
    <name evidence="1" type="ORF">JCM31447_16450</name>
</gene>
<dbReference type="AlphaFoldDB" id="A0A4P2VW76"/>
<dbReference type="InterPro" id="IPR003772">
    <property type="entry name" value="YceD"/>
</dbReference>